<feature type="transmembrane region" description="Helical" evidence="6">
    <location>
        <begin position="448"/>
        <end position="472"/>
    </location>
</feature>
<reference evidence="8 9" key="1">
    <citation type="submission" date="2017-11" db="EMBL/GenBank/DDBJ databases">
        <title>The genome of Rhizophagus clarus HR1 reveals common genetic basis of auxotrophy among arbuscular mycorrhizal fungi.</title>
        <authorList>
            <person name="Kobayashi Y."/>
        </authorList>
    </citation>
    <scope>NUCLEOTIDE SEQUENCE [LARGE SCALE GENOMIC DNA]</scope>
    <source>
        <strain evidence="8 9">HR1</strain>
    </source>
</reference>
<feature type="domain" description="Major facilitator superfamily (MFS) profile" evidence="7">
    <location>
        <begin position="32"/>
        <end position="476"/>
    </location>
</feature>
<organism evidence="8 9">
    <name type="scientific">Rhizophagus clarus</name>
    <dbReference type="NCBI Taxonomy" id="94130"/>
    <lineage>
        <taxon>Eukaryota</taxon>
        <taxon>Fungi</taxon>
        <taxon>Fungi incertae sedis</taxon>
        <taxon>Mucoromycota</taxon>
        <taxon>Glomeromycotina</taxon>
        <taxon>Glomeromycetes</taxon>
        <taxon>Glomerales</taxon>
        <taxon>Glomeraceae</taxon>
        <taxon>Rhizophagus</taxon>
    </lineage>
</organism>
<evidence type="ECO:0000256" key="5">
    <source>
        <dbReference type="ARBA" id="ARBA00023136"/>
    </source>
</evidence>
<dbReference type="PROSITE" id="PS50850">
    <property type="entry name" value="MFS"/>
    <property type="match status" value="1"/>
</dbReference>
<dbReference type="AlphaFoldDB" id="A0A2Z6QWN3"/>
<dbReference type="EMBL" id="BEXD01000188">
    <property type="protein sequence ID" value="GBB85088.1"/>
    <property type="molecule type" value="Genomic_DNA"/>
</dbReference>
<protein>
    <recommendedName>
        <fullName evidence="7">Major facilitator superfamily (MFS) profile domain-containing protein</fullName>
    </recommendedName>
</protein>
<dbReference type="Gene3D" id="1.20.1250.20">
    <property type="entry name" value="MFS general substrate transporter like domains"/>
    <property type="match status" value="2"/>
</dbReference>
<evidence type="ECO:0000256" key="4">
    <source>
        <dbReference type="ARBA" id="ARBA00022989"/>
    </source>
</evidence>
<keyword evidence="2" id="KW-0813">Transport</keyword>
<dbReference type="InterPro" id="IPR011701">
    <property type="entry name" value="MFS"/>
</dbReference>
<feature type="transmembrane region" description="Helical" evidence="6">
    <location>
        <begin position="97"/>
        <end position="116"/>
    </location>
</feature>
<dbReference type="Proteomes" id="UP000247702">
    <property type="component" value="Unassembled WGS sequence"/>
</dbReference>
<dbReference type="STRING" id="94130.A0A2Z6QWN3"/>
<proteinExistence type="predicted"/>
<feature type="transmembrane region" description="Helical" evidence="6">
    <location>
        <begin position="158"/>
        <end position="179"/>
    </location>
</feature>
<gene>
    <name evidence="8" type="ORF">RclHR1_11670002</name>
</gene>
<evidence type="ECO:0000256" key="2">
    <source>
        <dbReference type="ARBA" id="ARBA00022448"/>
    </source>
</evidence>
<dbReference type="SUPFAM" id="SSF103473">
    <property type="entry name" value="MFS general substrate transporter"/>
    <property type="match status" value="1"/>
</dbReference>
<dbReference type="PANTHER" id="PTHR43791">
    <property type="entry name" value="PERMEASE-RELATED"/>
    <property type="match status" value="1"/>
</dbReference>
<comment type="subcellular location">
    <subcellularLocation>
        <location evidence="1">Membrane</location>
        <topology evidence="1">Multi-pass membrane protein</topology>
    </subcellularLocation>
</comment>
<dbReference type="Pfam" id="PF07690">
    <property type="entry name" value="MFS_1"/>
    <property type="match status" value="1"/>
</dbReference>
<feature type="transmembrane region" description="Helical" evidence="6">
    <location>
        <begin position="65"/>
        <end position="85"/>
    </location>
</feature>
<dbReference type="GO" id="GO:0016020">
    <property type="term" value="C:membrane"/>
    <property type="evidence" value="ECO:0007669"/>
    <property type="project" value="UniProtKB-SubCell"/>
</dbReference>
<keyword evidence="3 6" id="KW-0812">Transmembrane</keyword>
<name>A0A2Z6QWN3_9GLOM</name>
<sequence>MANDKHDRNGEEIFVENKKFEKKLLRKIDFRIMPLLTLLYLLSFLDRVNVGNAKLAHIEHDLGLVGNQFNWCLSIFFFGYTLFEIPSNYMLIWSNPSYWISSIMLLWGIVMTLMAFVKSFLGLMSARFFLGACESGLFPGVIYYITTWYKRSETNSRIAILFVGNSFAGSFSGLLAYGIVRLDGKAGLKGWQWIFLIEGLITVIVAIFSFLLLSNYPKKTKWLSDEERKYAVGRLKNDAGKAHVEHFNKGQIYAALTDWKVYLAMLHLGMICVPFFSFALFIPTIINGMGFGFGNCKLFLLMKLILNNNYSNNLSTIFEPHDTVKSQLLSVPPFFCAGISTLIVAILSDRQRIRSPFIIFCSFISIIGYILLAIPSVGTAGKYAGSCIVGAGLSPALITSITWLTNNIAGHAKRAIATAMVIMCANIGGAFASQVYRQKDYPRYIFGHSVSLGFLVASTCTSIIQLFVFITLNNKKKENPQSLLEGKTEEEIKNMGDKHPDFIYSL</sequence>
<keyword evidence="5 6" id="KW-0472">Membrane</keyword>
<feature type="transmembrane region" description="Helical" evidence="6">
    <location>
        <begin position="128"/>
        <end position="146"/>
    </location>
</feature>
<dbReference type="PANTHER" id="PTHR43791:SF19">
    <property type="entry name" value="TRANSPORTER, PUTATIVE (AFU_ORTHOLOGUE AFUA_1G01812)-RELATED"/>
    <property type="match status" value="1"/>
</dbReference>
<evidence type="ECO:0000313" key="8">
    <source>
        <dbReference type="EMBL" id="GBB85088.1"/>
    </source>
</evidence>
<feature type="transmembrane region" description="Helical" evidence="6">
    <location>
        <begin position="357"/>
        <end position="377"/>
    </location>
</feature>
<feature type="transmembrane region" description="Helical" evidence="6">
    <location>
        <begin position="383"/>
        <end position="404"/>
    </location>
</feature>
<feature type="transmembrane region" description="Helical" evidence="6">
    <location>
        <begin position="328"/>
        <end position="348"/>
    </location>
</feature>
<dbReference type="InterPro" id="IPR036259">
    <property type="entry name" value="MFS_trans_sf"/>
</dbReference>
<evidence type="ECO:0000256" key="3">
    <source>
        <dbReference type="ARBA" id="ARBA00022692"/>
    </source>
</evidence>
<feature type="transmembrane region" description="Helical" evidence="6">
    <location>
        <begin position="191"/>
        <end position="213"/>
    </location>
</feature>
<accession>A0A2Z6QWN3</accession>
<feature type="transmembrane region" description="Helical" evidence="6">
    <location>
        <begin position="416"/>
        <end position="436"/>
    </location>
</feature>
<feature type="transmembrane region" description="Helical" evidence="6">
    <location>
        <begin position="28"/>
        <end position="45"/>
    </location>
</feature>
<comment type="caution">
    <text evidence="8">The sequence shown here is derived from an EMBL/GenBank/DDBJ whole genome shotgun (WGS) entry which is preliminary data.</text>
</comment>
<evidence type="ECO:0000259" key="7">
    <source>
        <dbReference type="PROSITE" id="PS50850"/>
    </source>
</evidence>
<keyword evidence="9" id="KW-1185">Reference proteome</keyword>
<dbReference type="InterPro" id="IPR020846">
    <property type="entry name" value="MFS_dom"/>
</dbReference>
<dbReference type="GO" id="GO:0022857">
    <property type="term" value="F:transmembrane transporter activity"/>
    <property type="evidence" value="ECO:0007669"/>
    <property type="project" value="InterPro"/>
</dbReference>
<evidence type="ECO:0000256" key="1">
    <source>
        <dbReference type="ARBA" id="ARBA00004141"/>
    </source>
</evidence>
<evidence type="ECO:0000256" key="6">
    <source>
        <dbReference type="SAM" id="Phobius"/>
    </source>
</evidence>
<keyword evidence="4 6" id="KW-1133">Transmembrane helix</keyword>
<feature type="transmembrane region" description="Helical" evidence="6">
    <location>
        <begin position="261"/>
        <end position="282"/>
    </location>
</feature>
<dbReference type="FunFam" id="1.20.1250.20:FF:000034">
    <property type="entry name" value="MFS general substrate transporter"/>
    <property type="match status" value="1"/>
</dbReference>
<evidence type="ECO:0000313" key="9">
    <source>
        <dbReference type="Proteomes" id="UP000247702"/>
    </source>
</evidence>